<dbReference type="EMBL" id="CAJPVJ010020224">
    <property type="protein sequence ID" value="CAG2177575.1"/>
    <property type="molecule type" value="Genomic_DNA"/>
</dbReference>
<dbReference type="NCBIfam" id="NF004846">
    <property type="entry name" value="PRK06197.1"/>
    <property type="match status" value="1"/>
</dbReference>
<organism evidence="3">
    <name type="scientific">Oppiella nova</name>
    <dbReference type="NCBI Taxonomy" id="334625"/>
    <lineage>
        <taxon>Eukaryota</taxon>
        <taxon>Metazoa</taxon>
        <taxon>Ecdysozoa</taxon>
        <taxon>Arthropoda</taxon>
        <taxon>Chelicerata</taxon>
        <taxon>Arachnida</taxon>
        <taxon>Acari</taxon>
        <taxon>Acariformes</taxon>
        <taxon>Sarcoptiformes</taxon>
        <taxon>Oribatida</taxon>
        <taxon>Brachypylina</taxon>
        <taxon>Oppioidea</taxon>
        <taxon>Oppiidae</taxon>
        <taxon>Oppiella</taxon>
    </lineage>
</organism>
<evidence type="ECO:0000256" key="1">
    <source>
        <dbReference type="ARBA" id="ARBA00023002"/>
    </source>
</evidence>
<dbReference type="PRINTS" id="PR00080">
    <property type="entry name" value="SDRFAMILY"/>
</dbReference>
<evidence type="ECO:0000256" key="2">
    <source>
        <dbReference type="RuleBase" id="RU000363"/>
    </source>
</evidence>
<sequence>MTLMFVKEFTQNLLRFVNMGRNRYLKNNRLDGKVVVITGANTGIGKETAYQLSLRGAKIIMCCRDVTKGLTAARDIKAKNSRAELEVMEVNLSSLSSVRKFAKQLTQREPTIDILINNAGVMMCPKATTHEGFEMQFGTNHLGHFLLTLLLVDNMKTSSDARIITVSSMHAMRGQIYFWDINLEDNYSPLEAYCQSKLANIHFTRQLAQRLAQRTDNHNIKAYVLHPGTIRSDLFRHLTGVTAMVYKTIGLLFNIDVTLGVQTTLHCALDPDLRHETGFYYRSVSVMSMSWPVINCIKIECLLREAMDEMTGHKLWQLSERLVQLEDKYRL</sequence>
<dbReference type="PANTHER" id="PTHR43157:SF31">
    <property type="entry name" value="PHOSPHATIDYLINOSITOL-GLYCAN BIOSYNTHESIS CLASS F PROTEIN"/>
    <property type="match status" value="1"/>
</dbReference>
<keyword evidence="4" id="KW-1185">Reference proteome</keyword>
<dbReference type="Gene3D" id="3.40.50.720">
    <property type="entry name" value="NAD(P)-binding Rossmann-like Domain"/>
    <property type="match status" value="1"/>
</dbReference>
<evidence type="ECO:0000313" key="3">
    <source>
        <dbReference type="EMBL" id="CAD7660437.1"/>
    </source>
</evidence>
<dbReference type="PRINTS" id="PR00081">
    <property type="entry name" value="GDHRDH"/>
</dbReference>
<dbReference type="AlphaFoldDB" id="A0A7R9MHQ7"/>
<dbReference type="Proteomes" id="UP000728032">
    <property type="component" value="Unassembled WGS sequence"/>
</dbReference>
<dbReference type="InterPro" id="IPR036291">
    <property type="entry name" value="NAD(P)-bd_dom_sf"/>
</dbReference>
<protein>
    <submittedName>
        <fullName evidence="3">Uncharacterized protein</fullName>
    </submittedName>
</protein>
<dbReference type="EMBL" id="OC935049">
    <property type="protein sequence ID" value="CAD7660437.1"/>
    <property type="molecule type" value="Genomic_DNA"/>
</dbReference>
<keyword evidence="1" id="KW-0560">Oxidoreductase</keyword>
<dbReference type="Pfam" id="PF00106">
    <property type="entry name" value="adh_short"/>
    <property type="match status" value="1"/>
</dbReference>
<dbReference type="SUPFAM" id="SSF51735">
    <property type="entry name" value="NAD(P)-binding Rossmann-fold domains"/>
    <property type="match status" value="1"/>
</dbReference>
<accession>A0A7R9MHQ7</accession>
<dbReference type="OrthoDB" id="191139at2759"/>
<dbReference type="InterPro" id="IPR002347">
    <property type="entry name" value="SDR_fam"/>
</dbReference>
<name>A0A7R9MHQ7_9ACAR</name>
<dbReference type="GO" id="GO:0016491">
    <property type="term" value="F:oxidoreductase activity"/>
    <property type="evidence" value="ECO:0007669"/>
    <property type="project" value="UniProtKB-KW"/>
</dbReference>
<dbReference type="PANTHER" id="PTHR43157">
    <property type="entry name" value="PHOSPHATIDYLINOSITOL-GLYCAN BIOSYNTHESIS CLASS F PROTEIN-RELATED"/>
    <property type="match status" value="1"/>
</dbReference>
<gene>
    <name evidence="3" type="ORF">ONB1V03_LOCUS17005</name>
</gene>
<reference evidence="3" key="1">
    <citation type="submission" date="2020-11" db="EMBL/GenBank/DDBJ databases">
        <authorList>
            <person name="Tran Van P."/>
        </authorList>
    </citation>
    <scope>NUCLEOTIDE SEQUENCE</scope>
</reference>
<evidence type="ECO:0000313" key="4">
    <source>
        <dbReference type="Proteomes" id="UP000728032"/>
    </source>
</evidence>
<proteinExistence type="inferred from homology"/>
<comment type="similarity">
    <text evidence="2">Belongs to the short-chain dehydrogenases/reductases (SDR) family.</text>
</comment>